<dbReference type="InterPro" id="IPR017972">
    <property type="entry name" value="Cyt_P450_CS"/>
</dbReference>
<dbReference type="Proteomes" id="UP000317303">
    <property type="component" value="Unassembled WGS sequence"/>
</dbReference>
<dbReference type="Pfam" id="PF00067">
    <property type="entry name" value="p450"/>
    <property type="match status" value="1"/>
</dbReference>
<dbReference type="SUPFAM" id="SSF48264">
    <property type="entry name" value="Cytochrome P450"/>
    <property type="match status" value="1"/>
</dbReference>
<evidence type="ECO:0000313" key="7">
    <source>
        <dbReference type="Proteomes" id="UP000317303"/>
    </source>
</evidence>
<evidence type="ECO:0000256" key="5">
    <source>
        <dbReference type="SAM" id="MobiDB-lite"/>
    </source>
</evidence>
<dbReference type="GO" id="GO:0016705">
    <property type="term" value="F:oxidoreductase activity, acting on paired donors, with incorporation or reduction of molecular oxygen"/>
    <property type="evidence" value="ECO:0007669"/>
    <property type="project" value="InterPro"/>
</dbReference>
<evidence type="ECO:0000256" key="1">
    <source>
        <dbReference type="ARBA" id="ARBA00001971"/>
    </source>
</evidence>
<dbReference type="OrthoDB" id="5290182at2"/>
<dbReference type="PRINTS" id="PR00463">
    <property type="entry name" value="EP450I"/>
</dbReference>
<keyword evidence="4" id="KW-0503">Monooxygenase</keyword>
<name>A0A660CBE8_9PSEU</name>
<proteinExistence type="inferred from homology"/>
<feature type="region of interest" description="Disordered" evidence="5">
    <location>
        <begin position="1"/>
        <end position="23"/>
    </location>
</feature>
<dbReference type="InterPro" id="IPR050121">
    <property type="entry name" value="Cytochrome_P450_monoxygenase"/>
</dbReference>
<evidence type="ECO:0000256" key="2">
    <source>
        <dbReference type="ARBA" id="ARBA00010617"/>
    </source>
</evidence>
<comment type="caution">
    <text evidence="6">The sequence shown here is derived from an EMBL/GenBank/DDBJ whole genome shotgun (WGS) entry which is preliminary data.</text>
</comment>
<dbReference type="Gene3D" id="1.10.630.10">
    <property type="entry name" value="Cytochrome P450"/>
    <property type="match status" value="1"/>
</dbReference>
<evidence type="ECO:0000256" key="3">
    <source>
        <dbReference type="PIRSR" id="PIRSR602401-1"/>
    </source>
</evidence>
<dbReference type="InterPro" id="IPR002401">
    <property type="entry name" value="Cyt_P450_E_grp-I"/>
</dbReference>
<reference evidence="6 7" key="1">
    <citation type="submission" date="2019-07" db="EMBL/GenBank/DDBJ databases">
        <title>R&amp;d 2014.</title>
        <authorList>
            <person name="Klenk H.-P."/>
        </authorList>
    </citation>
    <scope>NUCLEOTIDE SEQUENCE [LARGE SCALE GENOMIC DNA]</scope>
    <source>
        <strain evidence="6 7">DSM 43194</strain>
    </source>
</reference>
<dbReference type="AlphaFoldDB" id="A0A660CBE8"/>
<keyword evidence="3 4" id="KW-0349">Heme</keyword>
<dbReference type="EMBL" id="VLJV01000001">
    <property type="protein sequence ID" value="TWH19217.1"/>
    <property type="molecule type" value="Genomic_DNA"/>
</dbReference>
<keyword evidence="3 4" id="KW-0408">Iron</keyword>
<dbReference type="InterPro" id="IPR036396">
    <property type="entry name" value="Cyt_P450_sf"/>
</dbReference>
<dbReference type="CDD" id="cd11053">
    <property type="entry name" value="CYP110-like"/>
    <property type="match status" value="1"/>
</dbReference>
<dbReference type="GO" id="GO:0005506">
    <property type="term" value="F:iron ion binding"/>
    <property type="evidence" value="ECO:0007669"/>
    <property type="project" value="InterPro"/>
</dbReference>
<dbReference type="GO" id="GO:0020037">
    <property type="term" value="F:heme binding"/>
    <property type="evidence" value="ECO:0007669"/>
    <property type="project" value="InterPro"/>
</dbReference>
<gene>
    <name evidence="6" type="ORF">JD82_01040</name>
</gene>
<dbReference type="PRINTS" id="PR00385">
    <property type="entry name" value="P450"/>
</dbReference>
<protein>
    <submittedName>
        <fullName evidence="6">Cytochrome P450</fullName>
    </submittedName>
</protein>
<dbReference type="GO" id="GO:0004497">
    <property type="term" value="F:monooxygenase activity"/>
    <property type="evidence" value="ECO:0007669"/>
    <property type="project" value="UniProtKB-KW"/>
</dbReference>
<keyword evidence="4" id="KW-0560">Oxidoreductase</keyword>
<comment type="cofactor">
    <cofactor evidence="1 3">
        <name>heme</name>
        <dbReference type="ChEBI" id="CHEBI:30413"/>
    </cofactor>
</comment>
<accession>A0A660CBE8</accession>
<dbReference type="PROSITE" id="PS00086">
    <property type="entry name" value="CYTOCHROME_P450"/>
    <property type="match status" value="1"/>
</dbReference>
<dbReference type="RefSeq" id="WP_030532668.1">
    <property type="nucleotide sequence ID" value="NZ_JOIJ01000009.1"/>
</dbReference>
<dbReference type="InterPro" id="IPR001128">
    <property type="entry name" value="Cyt_P450"/>
</dbReference>
<organism evidence="6 7">
    <name type="scientific">Prauserella rugosa</name>
    <dbReference type="NCBI Taxonomy" id="43354"/>
    <lineage>
        <taxon>Bacteria</taxon>
        <taxon>Bacillati</taxon>
        <taxon>Actinomycetota</taxon>
        <taxon>Actinomycetes</taxon>
        <taxon>Pseudonocardiales</taxon>
        <taxon>Pseudonocardiaceae</taxon>
        <taxon>Prauserella</taxon>
    </lineage>
</organism>
<keyword evidence="3 4" id="KW-0479">Metal-binding</keyword>
<evidence type="ECO:0000256" key="4">
    <source>
        <dbReference type="RuleBase" id="RU000461"/>
    </source>
</evidence>
<comment type="similarity">
    <text evidence="2 4">Belongs to the cytochrome P450 family.</text>
</comment>
<dbReference type="PANTHER" id="PTHR24305:SF166">
    <property type="entry name" value="CYTOCHROME P450 12A4, MITOCHONDRIAL-RELATED"/>
    <property type="match status" value="1"/>
</dbReference>
<keyword evidence="7" id="KW-1185">Reference proteome</keyword>
<sequence>MTTETTASAVRTEDVTATALPPGPRWPQAVQTLLYGSYRDRWMPRLRRRYGDVFRLRIFPERDVVQLADVEHIRAVFSGPTDVFHAGEGNAILKPAMGRHSVLLTDEDVHLRARKLLMPAFNGAALRGYRALITELAEAESRRWRPGSPFRSHERMQAVTLEIILRVVFGVAEGPRLDRLRELLRRIVDIGPVDILGWHQPKLQRFGVWKRDAEVRRAADELIYAEIADRRKACDLHDRRDVLSRLLCVGDTDGSHGAGRGAADGLSDVELRDQLITLLLAGHETTATALAWALHELARDPARLAEATRAADAFDEKHLEAVVKEAMRLHPVISEVARVVTRDVEIGGYRIPAGHTVMPSITIVQHDPAHHDDPMAFRPERFTEGGPAAGTWFPFGGGVRRCLGAGFSLLESVVVLGELLRHWHLAPDRARREPAKPRNITMVPGRGARLVVTPR</sequence>
<feature type="binding site" description="axial binding residue" evidence="3">
    <location>
        <position position="402"/>
    </location>
    <ligand>
        <name>heme</name>
        <dbReference type="ChEBI" id="CHEBI:30413"/>
    </ligand>
    <ligandPart>
        <name>Fe</name>
        <dbReference type="ChEBI" id="CHEBI:18248"/>
    </ligandPart>
</feature>
<dbReference type="PANTHER" id="PTHR24305">
    <property type="entry name" value="CYTOCHROME P450"/>
    <property type="match status" value="1"/>
</dbReference>
<evidence type="ECO:0000313" key="6">
    <source>
        <dbReference type="EMBL" id="TWH19217.1"/>
    </source>
</evidence>